<dbReference type="InterPro" id="IPR052544">
    <property type="entry name" value="Bacteriocin_Proc_Enz"/>
</dbReference>
<evidence type="ECO:0000313" key="2">
    <source>
        <dbReference type="EMBL" id="MEJ8826719.1"/>
    </source>
</evidence>
<dbReference type="PANTHER" id="PTHR43745:SF2">
    <property type="entry name" value="NITROREDUCTASE MJ1384-RELATED"/>
    <property type="match status" value="1"/>
</dbReference>
<dbReference type="Proteomes" id="UP001363010">
    <property type="component" value="Unassembled WGS sequence"/>
</dbReference>
<sequence length="202" mass="21613">MSVIPLDLASDAVVLPAPQLPSQASLHQTLRGRRSTRSFRPDPVSLATLSALLWAACGINREQTGGRTAPSARGWKEVDIYAVLPEGAYRYEPEAHRLALVSAQDLRGATGVQDFVGAAPLNLVYVAHLDRMVEAALEDRPFLAGTDTGFIAQNVYLCCAAMGLGTVVRAMIDRRGLAKALQLPANQRITLAQTVGWEAPGP</sequence>
<dbReference type="Pfam" id="PF00881">
    <property type="entry name" value="Nitroreductase"/>
    <property type="match status" value="1"/>
</dbReference>
<proteinExistence type="predicted"/>
<reference evidence="2 3" key="1">
    <citation type="submission" date="2024-03" db="EMBL/GenBank/DDBJ databases">
        <title>Novel species of the genus Variovorax.</title>
        <authorList>
            <person name="Liu Q."/>
            <person name="Xin Y.-H."/>
        </authorList>
    </citation>
    <scope>NUCLEOTIDE SEQUENCE [LARGE SCALE GENOMIC DNA]</scope>
    <source>
        <strain evidence="2 3">KACC 18501</strain>
    </source>
</reference>
<dbReference type="Gene3D" id="3.40.109.10">
    <property type="entry name" value="NADH Oxidase"/>
    <property type="match status" value="1"/>
</dbReference>
<feature type="domain" description="Nitroreductase" evidence="1">
    <location>
        <begin position="30"/>
        <end position="197"/>
    </location>
</feature>
<protein>
    <submittedName>
        <fullName evidence="2">Nitroreductase family protein</fullName>
    </submittedName>
</protein>
<name>A0ABU8W9L9_9BURK</name>
<keyword evidence="3" id="KW-1185">Reference proteome</keyword>
<dbReference type="EMBL" id="JBBKZV010000039">
    <property type="protein sequence ID" value="MEJ8826719.1"/>
    <property type="molecule type" value="Genomic_DNA"/>
</dbReference>
<comment type="caution">
    <text evidence="2">The sequence shown here is derived from an EMBL/GenBank/DDBJ whole genome shotgun (WGS) entry which is preliminary data.</text>
</comment>
<dbReference type="RefSeq" id="WP_340367752.1">
    <property type="nucleotide sequence ID" value="NZ_JBBKZV010000039.1"/>
</dbReference>
<dbReference type="InterPro" id="IPR000415">
    <property type="entry name" value="Nitroreductase-like"/>
</dbReference>
<accession>A0ABU8W9L9</accession>
<evidence type="ECO:0000259" key="1">
    <source>
        <dbReference type="Pfam" id="PF00881"/>
    </source>
</evidence>
<gene>
    <name evidence="2" type="ORF">WKW80_32720</name>
</gene>
<dbReference type="SUPFAM" id="SSF55469">
    <property type="entry name" value="FMN-dependent nitroreductase-like"/>
    <property type="match status" value="1"/>
</dbReference>
<evidence type="ECO:0000313" key="3">
    <source>
        <dbReference type="Proteomes" id="UP001363010"/>
    </source>
</evidence>
<dbReference type="CDD" id="cd02142">
    <property type="entry name" value="McbC_SagB-like_oxidoreductase"/>
    <property type="match status" value="1"/>
</dbReference>
<dbReference type="InterPro" id="IPR029479">
    <property type="entry name" value="Nitroreductase"/>
</dbReference>
<organism evidence="2 3">
    <name type="scientific">Variovorax humicola</name>
    <dbReference type="NCBI Taxonomy" id="1769758"/>
    <lineage>
        <taxon>Bacteria</taxon>
        <taxon>Pseudomonadati</taxon>
        <taxon>Pseudomonadota</taxon>
        <taxon>Betaproteobacteria</taxon>
        <taxon>Burkholderiales</taxon>
        <taxon>Comamonadaceae</taxon>
        <taxon>Variovorax</taxon>
    </lineage>
</organism>
<dbReference type="PANTHER" id="PTHR43745">
    <property type="entry name" value="NITROREDUCTASE MJ1384-RELATED"/>
    <property type="match status" value="1"/>
</dbReference>